<evidence type="ECO:0000313" key="3">
    <source>
        <dbReference type="Proteomes" id="UP000199589"/>
    </source>
</evidence>
<protein>
    <submittedName>
        <fullName evidence="2">PilZ domain-containing protein</fullName>
    </submittedName>
</protein>
<dbReference type="AlphaFoldDB" id="A0A1I4BXF1"/>
<feature type="domain" description="PilZ" evidence="1">
    <location>
        <begin position="4"/>
        <end position="108"/>
    </location>
</feature>
<evidence type="ECO:0000259" key="1">
    <source>
        <dbReference type="Pfam" id="PF07238"/>
    </source>
</evidence>
<dbReference type="Gene3D" id="2.40.10.220">
    <property type="entry name" value="predicted glycosyltransferase like domains"/>
    <property type="match status" value="1"/>
</dbReference>
<accession>A0A1I4BXF1</accession>
<proteinExistence type="predicted"/>
<evidence type="ECO:0000313" key="2">
    <source>
        <dbReference type="EMBL" id="SFK73193.1"/>
    </source>
</evidence>
<organism evidence="2 3">
    <name type="scientific">Marinilactibacillus piezotolerans</name>
    <dbReference type="NCBI Taxonomy" id="258723"/>
    <lineage>
        <taxon>Bacteria</taxon>
        <taxon>Bacillati</taxon>
        <taxon>Bacillota</taxon>
        <taxon>Bacilli</taxon>
        <taxon>Lactobacillales</taxon>
        <taxon>Carnobacteriaceae</taxon>
        <taxon>Marinilactibacillus</taxon>
    </lineage>
</organism>
<dbReference type="RefSeq" id="WP_177206473.1">
    <property type="nucleotide sequence ID" value="NZ_FOSJ01000088.1"/>
</dbReference>
<reference evidence="3" key="1">
    <citation type="submission" date="2016-10" db="EMBL/GenBank/DDBJ databases">
        <authorList>
            <person name="Varghese N."/>
            <person name="Submissions S."/>
        </authorList>
    </citation>
    <scope>NUCLEOTIDE SEQUENCE [LARGE SCALE GENOMIC DNA]</scope>
    <source>
        <strain evidence="3">DSM 16108</strain>
    </source>
</reference>
<dbReference type="EMBL" id="FOSJ01000088">
    <property type="protein sequence ID" value="SFK73193.1"/>
    <property type="molecule type" value="Genomic_DNA"/>
</dbReference>
<dbReference type="SUPFAM" id="SSF141371">
    <property type="entry name" value="PilZ domain-like"/>
    <property type="match status" value="1"/>
</dbReference>
<gene>
    <name evidence="2" type="ORF">SAMN04488569_10881</name>
</gene>
<name>A0A1I4BXF1_9LACT</name>
<keyword evidence="3" id="KW-1185">Reference proteome</keyword>
<dbReference type="InterPro" id="IPR009875">
    <property type="entry name" value="PilZ_domain"/>
</dbReference>
<sequence>MLNRRRLFRVRIKGFEQATMINYANKKSTYNIILINISGNGLSFMSRKKFPISKYNKYTFMFELEGEKFELEGYIVRNSFKEEDRYIKYGVKLITLSTKKESELIRRINKYQSRHYRNNILEDQKY</sequence>
<dbReference type="GO" id="GO:0035438">
    <property type="term" value="F:cyclic-di-GMP binding"/>
    <property type="evidence" value="ECO:0007669"/>
    <property type="project" value="InterPro"/>
</dbReference>
<dbReference type="Pfam" id="PF07238">
    <property type="entry name" value="PilZ"/>
    <property type="match status" value="1"/>
</dbReference>
<dbReference type="Proteomes" id="UP000199589">
    <property type="component" value="Unassembled WGS sequence"/>
</dbReference>